<dbReference type="EMBL" id="JBAFSM010000017">
    <property type="protein sequence ID" value="MEG3437623.1"/>
    <property type="molecule type" value="Genomic_DNA"/>
</dbReference>
<accession>A0AAW9QKK8</accession>
<reference evidence="1 2" key="1">
    <citation type="submission" date="2024-01" db="EMBL/GenBank/DDBJ databases">
        <title>Genomic insights into the taxonomy and metabolism of the cyanobacterium Pannus brasiliensis CCIBt3594.</title>
        <authorList>
            <person name="Machado M."/>
            <person name="Botero N.B."/>
            <person name="Andreote A.P.D."/>
            <person name="Feitosa A.M.T."/>
            <person name="Popin R."/>
            <person name="Sivonen K."/>
            <person name="Fiore M.F."/>
        </authorList>
    </citation>
    <scope>NUCLEOTIDE SEQUENCE [LARGE SCALE GENOMIC DNA]</scope>
    <source>
        <strain evidence="1 2">CCIBt3594</strain>
    </source>
</reference>
<dbReference type="RefSeq" id="WP_332865102.1">
    <property type="nucleotide sequence ID" value="NZ_JBAFSM010000017.1"/>
</dbReference>
<name>A0AAW9QKK8_9CHRO</name>
<evidence type="ECO:0000313" key="2">
    <source>
        <dbReference type="Proteomes" id="UP001328733"/>
    </source>
</evidence>
<proteinExistence type="predicted"/>
<gene>
    <name evidence="1" type="ORF">V0288_10880</name>
</gene>
<dbReference type="AlphaFoldDB" id="A0AAW9QKK8"/>
<sequence length="210" mass="23765">MKFLARFLSIAIPAAFLVPGISLAFDTLDSRSFFETGRLRSEDRILFQKPRSPDIPASERSKSWQFVIFRSEGFSTWMPPGVITNENVTLDTSLGKVPFRAIASNSENRRYVVAYADTLTEEQLKNPKELLSAIRERVAPKDRYKLTGDRSISIDKHPGRELTFSSADTNLTIRAYLVNNKAYVIGVSDPKNRPDTRSTRAFLNAFQLVQ</sequence>
<keyword evidence="2" id="KW-1185">Reference proteome</keyword>
<organism evidence="1 2">
    <name type="scientific">Pannus brasiliensis CCIBt3594</name>
    <dbReference type="NCBI Taxonomy" id="1427578"/>
    <lineage>
        <taxon>Bacteria</taxon>
        <taxon>Bacillati</taxon>
        <taxon>Cyanobacteriota</taxon>
        <taxon>Cyanophyceae</taxon>
        <taxon>Oscillatoriophycideae</taxon>
        <taxon>Chroococcales</taxon>
        <taxon>Microcystaceae</taxon>
        <taxon>Pannus</taxon>
    </lineage>
</organism>
<comment type="caution">
    <text evidence="1">The sequence shown here is derived from an EMBL/GenBank/DDBJ whole genome shotgun (WGS) entry which is preliminary data.</text>
</comment>
<protein>
    <submittedName>
        <fullName evidence="1">Uncharacterized protein</fullName>
    </submittedName>
</protein>
<evidence type="ECO:0000313" key="1">
    <source>
        <dbReference type="EMBL" id="MEG3437623.1"/>
    </source>
</evidence>
<dbReference type="Proteomes" id="UP001328733">
    <property type="component" value="Unassembled WGS sequence"/>
</dbReference>